<evidence type="ECO:0000313" key="2">
    <source>
        <dbReference type="Proteomes" id="UP001595823"/>
    </source>
</evidence>
<proteinExistence type="predicted"/>
<organism evidence="1 2">
    <name type="scientific">Salininema proteolyticum</name>
    <dbReference type="NCBI Taxonomy" id="1607685"/>
    <lineage>
        <taxon>Bacteria</taxon>
        <taxon>Bacillati</taxon>
        <taxon>Actinomycetota</taxon>
        <taxon>Actinomycetes</taxon>
        <taxon>Glycomycetales</taxon>
        <taxon>Glycomycetaceae</taxon>
        <taxon>Salininema</taxon>
    </lineage>
</organism>
<sequence>MTEHKEYYVKTMKAFALDKPEYAELVANQPVGSNWGLYSLATFSVMLDKAFKDQETVTHESIKQFVEKVRYSYRKAEKPFNGLALEGLIRSLMGEDELMDDIPVDQQHDAIMLTIYYVAQTDEDVYARIDSYLTDADAMADAWTAEEAQS</sequence>
<evidence type="ECO:0000313" key="1">
    <source>
        <dbReference type="EMBL" id="MFC4337300.1"/>
    </source>
</evidence>
<dbReference type="Proteomes" id="UP001595823">
    <property type="component" value="Unassembled WGS sequence"/>
</dbReference>
<protein>
    <submittedName>
        <fullName evidence="1">Uncharacterized protein</fullName>
    </submittedName>
</protein>
<reference evidence="2" key="1">
    <citation type="journal article" date="2019" name="Int. J. Syst. Evol. Microbiol.">
        <title>The Global Catalogue of Microorganisms (GCM) 10K type strain sequencing project: providing services to taxonomists for standard genome sequencing and annotation.</title>
        <authorList>
            <consortium name="The Broad Institute Genomics Platform"/>
            <consortium name="The Broad Institute Genome Sequencing Center for Infectious Disease"/>
            <person name="Wu L."/>
            <person name="Ma J."/>
        </authorList>
    </citation>
    <scope>NUCLEOTIDE SEQUENCE [LARGE SCALE GENOMIC DNA]</scope>
    <source>
        <strain evidence="2">IBRC-M 10908</strain>
    </source>
</reference>
<comment type="caution">
    <text evidence="1">The sequence shown here is derived from an EMBL/GenBank/DDBJ whole genome shotgun (WGS) entry which is preliminary data.</text>
</comment>
<name>A0ABV8U3E5_9ACTN</name>
<dbReference type="EMBL" id="JBHSDK010000028">
    <property type="protein sequence ID" value="MFC4337300.1"/>
    <property type="molecule type" value="Genomic_DNA"/>
</dbReference>
<gene>
    <name evidence="1" type="ORF">ACFPET_19040</name>
</gene>
<accession>A0ABV8U3E5</accession>
<keyword evidence="2" id="KW-1185">Reference proteome</keyword>
<dbReference type="RefSeq" id="WP_380624146.1">
    <property type="nucleotide sequence ID" value="NZ_JBHSDK010000028.1"/>
</dbReference>